<dbReference type="EMBL" id="LNNH01000028">
    <property type="protein sequence ID" value="KWW17276.1"/>
    <property type="molecule type" value="Genomic_DNA"/>
</dbReference>
<evidence type="ECO:0000256" key="6">
    <source>
        <dbReference type="PIRNR" id="PIRNR000139"/>
    </source>
</evidence>
<evidence type="ECO:0000256" key="2">
    <source>
        <dbReference type="ARBA" id="ARBA00022723"/>
    </source>
</evidence>
<dbReference type="PANTHER" id="PTHR32479:SF17">
    <property type="entry name" value="GLYCOLATE OXIDASE IRON-SULFUR SUBUNIT"/>
    <property type="match status" value="1"/>
</dbReference>
<dbReference type="PROSITE" id="PS51379">
    <property type="entry name" value="4FE4S_FER_2"/>
    <property type="match status" value="2"/>
</dbReference>
<organism evidence="8 9">
    <name type="scientific">Peribacillus simplex</name>
    <dbReference type="NCBI Taxonomy" id="1478"/>
    <lineage>
        <taxon>Bacteria</taxon>
        <taxon>Bacillati</taxon>
        <taxon>Bacillota</taxon>
        <taxon>Bacilli</taxon>
        <taxon>Bacillales</taxon>
        <taxon>Bacillaceae</taxon>
        <taxon>Peribacillus</taxon>
    </lineage>
</organism>
<keyword evidence="4 6" id="KW-0408">Iron</keyword>
<evidence type="ECO:0000313" key="9">
    <source>
        <dbReference type="Proteomes" id="UP000064189"/>
    </source>
</evidence>
<reference evidence="8 9" key="1">
    <citation type="submission" date="2015-11" db="EMBL/GenBank/DDBJ databases">
        <title>Genome Sequence of Bacillus simplex strain VanAntwerpen2.</title>
        <authorList>
            <person name="Couger M.B."/>
        </authorList>
    </citation>
    <scope>NUCLEOTIDE SEQUENCE [LARGE SCALE GENOMIC DNA]</scope>
    <source>
        <strain evidence="8 9">VanAntwerpen02</strain>
    </source>
</reference>
<dbReference type="PIRSF" id="PIRSF000139">
    <property type="entry name" value="Glc_ox_4Fe-4S"/>
    <property type="match status" value="1"/>
</dbReference>
<evidence type="ECO:0000256" key="4">
    <source>
        <dbReference type="ARBA" id="ARBA00023004"/>
    </source>
</evidence>
<comment type="function">
    <text evidence="6">Component of a complex that catalyzes the oxidation of glycolate to glyoxylate.</text>
</comment>
<dbReference type="InterPro" id="IPR012257">
    <property type="entry name" value="Glc_ox_4Fe-4S"/>
</dbReference>
<dbReference type="InterPro" id="IPR004017">
    <property type="entry name" value="Cys_rich_dom"/>
</dbReference>
<keyword evidence="3" id="KW-0677">Repeat</keyword>
<dbReference type="InterPro" id="IPR017896">
    <property type="entry name" value="4Fe4S_Fe-S-bd"/>
</dbReference>
<evidence type="ECO:0000256" key="5">
    <source>
        <dbReference type="ARBA" id="ARBA00023014"/>
    </source>
</evidence>
<proteinExistence type="predicted"/>
<sequence>MKAAATSNHANRAVEQLHANAHDWTNQCVKCGYCLPACPTYESMGVESASPRGRINLVKLAAEGKIDLQKDLTEPIELCLGCRACETACPVGVPYGHILEAAKEAIGNRPPSSDNMTKMKKLALVHLFPYPRRMNLLGSGAMLYQKSGLSNLVRQSNLLYRFSPVLAHLEQALPAIESPAKRIRAGTLIPSKGATRMRVAFYTGCIMDSLMSRINRLTIELLTLVGCEVILPENQSCCGALHSHQGEAKQAKALAKRNIQAFMQMDAEVIVSNAGGCGASLREYEQLLADDCEWSGAAKDFSKKSKDISQILHQLGPLPFTEEYHGIVTFQDSCHLRNVQKVQTEPRLLLQAIPGITYVEMAGFDRCCASGGIYNLLHFEESMKILDGKMNDLKETRATTVITVNPGCQMQMSIGIQRDGAANSIKSLHLVEILAKACGLN</sequence>
<accession>A0A109MWE0</accession>
<comment type="cofactor">
    <cofactor evidence="6">
        <name>[4Fe-4S] cluster</name>
        <dbReference type="ChEBI" id="CHEBI:49883"/>
    </cofactor>
    <text evidence="6">Binds 2 [4Fe-4S] clusters.</text>
</comment>
<keyword evidence="2 6" id="KW-0479">Metal-binding</keyword>
<keyword evidence="6" id="KW-0249">Electron transport</keyword>
<dbReference type="PANTHER" id="PTHR32479">
    <property type="entry name" value="GLYCOLATE OXIDASE IRON-SULFUR SUBUNIT"/>
    <property type="match status" value="1"/>
</dbReference>
<dbReference type="Gene3D" id="1.10.1060.10">
    <property type="entry name" value="Alpha-helical ferredoxin"/>
    <property type="match status" value="1"/>
</dbReference>
<dbReference type="Pfam" id="PF02754">
    <property type="entry name" value="CCG"/>
    <property type="match status" value="2"/>
</dbReference>
<dbReference type="InterPro" id="IPR017900">
    <property type="entry name" value="4Fe4S_Fe_S_CS"/>
</dbReference>
<name>A0A109MWE0_9BACI</name>
<dbReference type="EC" id="1.1.99.14" evidence="6"/>
<keyword evidence="1 6" id="KW-0004">4Fe-4S</keyword>
<dbReference type="GO" id="GO:0051539">
    <property type="term" value="F:4 iron, 4 sulfur cluster binding"/>
    <property type="evidence" value="ECO:0007669"/>
    <property type="project" value="UniProtKB-UniRule"/>
</dbReference>
<dbReference type="Pfam" id="PF13183">
    <property type="entry name" value="Fer4_8"/>
    <property type="match status" value="1"/>
</dbReference>
<dbReference type="Proteomes" id="UP000064189">
    <property type="component" value="Unassembled WGS sequence"/>
</dbReference>
<dbReference type="PROSITE" id="PS00198">
    <property type="entry name" value="4FE4S_FER_1"/>
    <property type="match status" value="1"/>
</dbReference>
<comment type="catalytic activity">
    <reaction evidence="6">
        <text>glycolate + A = glyoxylate + AH2</text>
        <dbReference type="Rhea" id="RHEA:21264"/>
        <dbReference type="ChEBI" id="CHEBI:13193"/>
        <dbReference type="ChEBI" id="CHEBI:17499"/>
        <dbReference type="ChEBI" id="CHEBI:29805"/>
        <dbReference type="ChEBI" id="CHEBI:36655"/>
        <dbReference type="EC" id="1.1.99.14"/>
    </reaction>
</comment>
<dbReference type="RefSeq" id="WP_061142823.1">
    <property type="nucleotide sequence ID" value="NZ_LNNH01000028.1"/>
</dbReference>
<evidence type="ECO:0000259" key="7">
    <source>
        <dbReference type="PROSITE" id="PS51379"/>
    </source>
</evidence>
<evidence type="ECO:0000256" key="3">
    <source>
        <dbReference type="ARBA" id="ARBA00022737"/>
    </source>
</evidence>
<dbReference type="InterPro" id="IPR009051">
    <property type="entry name" value="Helical_ferredxn"/>
</dbReference>
<feature type="domain" description="4Fe-4S ferredoxin-type" evidence="7">
    <location>
        <begin position="18"/>
        <end position="49"/>
    </location>
</feature>
<gene>
    <name evidence="8" type="ORF">AS888_21945</name>
</gene>
<feature type="domain" description="4Fe-4S ferredoxin-type" evidence="7">
    <location>
        <begin position="69"/>
        <end position="99"/>
    </location>
</feature>
<dbReference type="AlphaFoldDB" id="A0A109MWE0"/>
<comment type="caution">
    <text evidence="8">The sequence shown here is derived from an EMBL/GenBank/DDBJ whole genome shotgun (WGS) entry which is preliminary data.</text>
</comment>
<keyword evidence="6" id="KW-0813">Transport</keyword>
<evidence type="ECO:0000256" key="1">
    <source>
        <dbReference type="ARBA" id="ARBA00022485"/>
    </source>
</evidence>
<dbReference type="SUPFAM" id="SSF46548">
    <property type="entry name" value="alpha-helical ferredoxin"/>
    <property type="match status" value="1"/>
</dbReference>
<dbReference type="GO" id="GO:0046872">
    <property type="term" value="F:metal ion binding"/>
    <property type="evidence" value="ECO:0007669"/>
    <property type="project" value="UniProtKB-UniRule"/>
</dbReference>
<dbReference type="GO" id="GO:0019154">
    <property type="term" value="F:glycolate dehydrogenase activity"/>
    <property type="evidence" value="ECO:0007669"/>
    <property type="project" value="UniProtKB-EC"/>
</dbReference>
<keyword evidence="5 6" id="KW-0411">Iron-sulfur</keyword>
<evidence type="ECO:0000313" key="8">
    <source>
        <dbReference type="EMBL" id="KWW17276.1"/>
    </source>
</evidence>
<keyword evidence="9" id="KW-1185">Reference proteome</keyword>
<protein>
    <recommendedName>
        <fullName evidence="6">Glycolate oxidase iron-sulfur subunit</fullName>
        <ecNumber evidence="6">1.1.99.14</ecNumber>
    </recommendedName>
</protein>
<comment type="catalytic activity">
    <reaction evidence="6">
        <text>(R)-lactate + A = pyruvate + AH2</text>
        <dbReference type="Rhea" id="RHEA:15089"/>
        <dbReference type="ChEBI" id="CHEBI:13193"/>
        <dbReference type="ChEBI" id="CHEBI:15361"/>
        <dbReference type="ChEBI" id="CHEBI:16004"/>
        <dbReference type="ChEBI" id="CHEBI:17499"/>
    </reaction>
</comment>